<feature type="compositionally biased region" description="Low complexity" evidence="1">
    <location>
        <begin position="72"/>
        <end position="103"/>
    </location>
</feature>
<dbReference type="GO" id="GO:0005634">
    <property type="term" value="C:nucleus"/>
    <property type="evidence" value="ECO:0007669"/>
    <property type="project" value="TreeGrafter"/>
</dbReference>
<dbReference type="AlphaFoldDB" id="A0A9W6WED5"/>
<dbReference type="GO" id="GO:0019901">
    <property type="term" value="F:protein kinase binding"/>
    <property type="evidence" value="ECO:0007669"/>
    <property type="project" value="InterPro"/>
</dbReference>
<dbReference type="Proteomes" id="UP001165120">
    <property type="component" value="Unassembled WGS sequence"/>
</dbReference>
<feature type="compositionally biased region" description="Acidic residues" evidence="1">
    <location>
        <begin position="218"/>
        <end position="245"/>
    </location>
</feature>
<dbReference type="InterPro" id="IPR013922">
    <property type="entry name" value="Cyclin_PHO80-like"/>
</dbReference>
<dbReference type="Pfam" id="PF08613">
    <property type="entry name" value="Cyclin"/>
    <property type="match status" value="1"/>
</dbReference>
<name>A0A9W6WED5_CANBO</name>
<organism evidence="2 3">
    <name type="scientific">Candida boidinii</name>
    <name type="common">Yeast</name>
    <dbReference type="NCBI Taxonomy" id="5477"/>
    <lineage>
        <taxon>Eukaryota</taxon>
        <taxon>Fungi</taxon>
        <taxon>Dikarya</taxon>
        <taxon>Ascomycota</taxon>
        <taxon>Saccharomycotina</taxon>
        <taxon>Pichiomycetes</taxon>
        <taxon>Pichiales</taxon>
        <taxon>Pichiaceae</taxon>
        <taxon>Ogataea</taxon>
        <taxon>Ogataea/Candida clade</taxon>
    </lineage>
</organism>
<sequence length="530" mass="61079">MDEVRLRTRSPTFQYDNKTNININENESTDNNSKSSAVSDINDSEATGNSNSHHDNSSVDEKTKIVPETNRETNNAETSNTETNNTDMNNNKNKSKNNSEPSSRQSLEDINIDEFFNNLDDLKDLREIKPIEGLAILNNTINNLKKLYSLIQQGKIKQESDKNDNYDSNSNTNTVFLKDIIFPKDHNDSSEIKLNRFKQLLKLKTAMDCNDSSNDSLLDSESETVDDDNGFESDVDDSLSGEEVENMITNDNDRPDTSRGNFYDSSNSTLSSGHLVNNNDDLELPLKKISKIHSNFEELTQRRSVSGNSSQANINDFNNLAITKKQKNKKTEKRLEIIKSYNDRYLINKSRTHEDCLQLINRFYLKSLPSLPVEKYLNRINQFISSSASVYITASMYLFNIAFNLKSGIKSYYKDDSKNYDKKDKYLLINPLKSPESIIRMIPIEDLNIFRLILTSIRISSKLIEDKNYKQNYYCKITGLQNTNELFKLELIFLFIIDFNLITNEILILRHLYQLKLFNNNLKNFINSIN</sequence>
<reference evidence="2" key="1">
    <citation type="submission" date="2023-04" db="EMBL/GenBank/DDBJ databases">
        <title>Candida boidinii NBRC 10035.</title>
        <authorList>
            <person name="Ichikawa N."/>
            <person name="Sato H."/>
            <person name="Tonouchi N."/>
        </authorList>
    </citation>
    <scope>NUCLEOTIDE SEQUENCE</scope>
    <source>
        <strain evidence="2">NBRC 10035</strain>
    </source>
</reference>
<dbReference type="GO" id="GO:0000307">
    <property type="term" value="C:cyclin-dependent protein kinase holoenzyme complex"/>
    <property type="evidence" value="ECO:0007669"/>
    <property type="project" value="UniProtKB-ARBA"/>
</dbReference>
<feature type="compositionally biased region" description="Polar residues" evidence="1">
    <location>
        <begin position="258"/>
        <end position="274"/>
    </location>
</feature>
<dbReference type="PANTHER" id="PTHR15615:SF94">
    <property type="entry name" value="PHO85 CYCLIN-6-RELATED"/>
    <property type="match status" value="1"/>
</dbReference>
<proteinExistence type="predicted"/>
<dbReference type="GO" id="GO:0016538">
    <property type="term" value="F:cyclin-dependent protein serine/threonine kinase regulator activity"/>
    <property type="evidence" value="ECO:0007669"/>
    <property type="project" value="TreeGrafter"/>
</dbReference>
<accession>A0A9W6WED5</accession>
<evidence type="ECO:0000313" key="2">
    <source>
        <dbReference type="EMBL" id="GME67408.1"/>
    </source>
</evidence>
<keyword evidence="3" id="KW-1185">Reference proteome</keyword>
<comment type="caution">
    <text evidence="2">The sequence shown here is derived from an EMBL/GenBank/DDBJ whole genome shotgun (WGS) entry which is preliminary data.</text>
</comment>
<feature type="region of interest" description="Disordered" evidence="1">
    <location>
        <begin position="209"/>
        <end position="274"/>
    </location>
</feature>
<evidence type="ECO:0000256" key="1">
    <source>
        <dbReference type="SAM" id="MobiDB-lite"/>
    </source>
</evidence>
<dbReference type="Gene3D" id="1.10.472.10">
    <property type="entry name" value="Cyclin-like"/>
    <property type="match status" value="1"/>
</dbReference>
<feature type="compositionally biased region" description="Basic and acidic residues" evidence="1">
    <location>
        <begin position="52"/>
        <end position="71"/>
    </location>
</feature>
<protein>
    <submittedName>
        <fullName evidence="2">Unnamed protein product</fullName>
    </submittedName>
</protein>
<feature type="region of interest" description="Disordered" evidence="1">
    <location>
        <begin position="1"/>
        <end position="106"/>
    </location>
</feature>
<feature type="compositionally biased region" description="Polar residues" evidence="1">
    <location>
        <begin position="9"/>
        <end position="48"/>
    </location>
</feature>
<dbReference type="PANTHER" id="PTHR15615">
    <property type="match status" value="1"/>
</dbReference>
<dbReference type="EMBL" id="BSXN01000168">
    <property type="protein sequence ID" value="GME67408.1"/>
    <property type="molecule type" value="Genomic_DNA"/>
</dbReference>
<gene>
    <name evidence="2" type="ORF">Cboi02_000083200</name>
</gene>
<evidence type="ECO:0000313" key="3">
    <source>
        <dbReference type="Proteomes" id="UP001165120"/>
    </source>
</evidence>